<evidence type="ECO:0000256" key="6">
    <source>
        <dbReference type="ARBA" id="ARBA00023053"/>
    </source>
</evidence>
<dbReference type="PANTHER" id="PTHR43562">
    <property type="entry name" value="NAPA-TYPE SODIUM/HYDROGEN ANTIPORTER"/>
    <property type="match status" value="1"/>
</dbReference>
<organism evidence="12 13">
    <name type="scientific">Lachancea quebecensis</name>
    <dbReference type="NCBI Taxonomy" id="1654605"/>
    <lineage>
        <taxon>Eukaryota</taxon>
        <taxon>Fungi</taxon>
        <taxon>Dikarya</taxon>
        <taxon>Ascomycota</taxon>
        <taxon>Saccharomycotina</taxon>
        <taxon>Saccharomycetes</taxon>
        <taxon>Saccharomycetales</taxon>
        <taxon>Saccharomycetaceae</taxon>
        <taxon>Lachancea</taxon>
    </lineage>
</organism>
<dbReference type="Proteomes" id="UP000236544">
    <property type="component" value="Unassembled WGS sequence"/>
</dbReference>
<dbReference type="GO" id="GO:1902600">
    <property type="term" value="P:proton transmembrane transport"/>
    <property type="evidence" value="ECO:0007669"/>
    <property type="project" value="InterPro"/>
</dbReference>
<evidence type="ECO:0000256" key="4">
    <source>
        <dbReference type="ARBA" id="ARBA00022692"/>
    </source>
</evidence>
<protein>
    <submittedName>
        <fullName evidence="12">LAQU0S05e06678g1_1</fullName>
    </submittedName>
</protein>
<accession>A0A0N7MLJ9</accession>
<dbReference type="AlphaFoldDB" id="A0A0N7MLJ9"/>
<feature type="transmembrane region" description="Helical" evidence="10">
    <location>
        <begin position="66"/>
        <end position="83"/>
    </location>
</feature>
<feature type="transmembrane region" description="Helical" evidence="10">
    <location>
        <begin position="12"/>
        <end position="29"/>
    </location>
</feature>
<evidence type="ECO:0000256" key="3">
    <source>
        <dbReference type="ARBA" id="ARBA00022449"/>
    </source>
</evidence>
<keyword evidence="3" id="KW-0050">Antiport</keyword>
<evidence type="ECO:0000259" key="11">
    <source>
        <dbReference type="Pfam" id="PF00999"/>
    </source>
</evidence>
<dbReference type="PANTHER" id="PTHR43562:SF3">
    <property type="entry name" value="SODIUM ION_PROTON EXCHANGER (EUROFUNG)"/>
    <property type="match status" value="1"/>
</dbReference>
<dbReference type="InterPro" id="IPR006153">
    <property type="entry name" value="Cation/H_exchanger_TM"/>
</dbReference>
<feature type="transmembrane region" description="Helical" evidence="10">
    <location>
        <begin position="240"/>
        <end position="257"/>
    </location>
</feature>
<feature type="transmembrane region" description="Helical" evidence="10">
    <location>
        <begin position="429"/>
        <end position="448"/>
    </location>
</feature>
<feature type="transmembrane region" description="Helical" evidence="10">
    <location>
        <begin position="95"/>
        <end position="119"/>
    </location>
</feature>
<feature type="domain" description="Cation/H+ exchanger transmembrane" evidence="11">
    <location>
        <begin position="41"/>
        <end position="277"/>
    </location>
</feature>
<dbReference type="GO" id="GO:0006814">
    <property type="term" value="P:sodium ion transport"/>
    <property type="evidence" value="ECO:0007669"/>
    <property type="project" value="UniProtKB-KW"/>
</dbReference>
<keyword evidence="6" id="KW-0915">Sodium</keyword>
<dbReference type="InterPro" id="IPR038770">
    <property type="entry name" value="Na+/solute_symporter_sf"/>
</dbReference>
<evidence type="ECO:0000313" key="13">
    <source>
        <dbReference type="Proteomes" id="UP000236544"/>
    </source>
</evidence>
<gene>
    <name evidence="12" type="ORF">LAQU0_S05e06678g</name>
</gene>
<evidence type="ECO:0000256" key="1">
    <source>
        <dbReference type="ARBA" id="ARBA00004141"/>
    </source>
</evidence>
<name>A0A0N7MLJ9_9SACH</name>
<dbReference type="GO" id="GO:0015297">
    <property type="term" value="F:antiporter activity"/>
    <property type="evidence" value="ECO:0007669"/>
    <property type="project" value="UniProtKB-KW"/>
</dbReference>
<sequence>MSEAALSYHEPDVLAILILASFLLILNVVGWALDNLIYCGLLGQIFIGVAWGSPGGNWLSLSIQQAVVQLGYLGLILLVYEGGLSTNIRAMKSDFLLSAFLALTGIVAPIGMSFVLMSLAHATPIQSFAAGASLCSTSLGTTLTVLKVSGLKQSRLGVVLTCAAMLDDVVGLVMAQIISNLGGEKPFSAAIVLRPILVSIAFSTFVPLGCKFLVRPLARVFPTAPLRITRPFLNKEQTSFLVHTLILLGFVVGSSYAGTSNLYAAYLAGASISWYDDEVNKGTFARVPASNLDGNGTGRLFFSKMDQKTTIATQVQKIYRRFVKPQSLRDIQERSHPAVPRCGSTNSISLSVNNKNLEVKQCDFNASDTGLEASQAQTCPHAENASGLQIWDTYYEPTLSTVLKPFFFASIGFSIPISKMFNGSVVWRGVVYAIMMTAGKFICGAWLIRSACFKRFMSNIDKSNRLLHPPVVRSLIAPSILGYAMVSRGEIGFLISALAESRGIFTSEQYFIVTWAIVLCTILGPVMVGFLTSKVGKIRDVEGLSAGEENDPMGIWA</sequence>
<evidence type="ECO:0000256" key="7">
    <source>
        <dbReference type="ARBA" id="ARBA00023065"/>
    </source>
</evidence>
<reference evidence="13" key="1">
    <citation type="submission" date="2015-10" db="EMBL/GenBank/DDBJ databases">
        <authorList>
            <person name="Devillers H."/>
        </authorList>
    </citation>
    <scope>NUCLEOTIDE SEQUENCE [LARGE SCALE GENOMIC DNA]</scope>
</reference>
<evidence type="ECO:0000256" key="9">
    <source>
        <dbReference type="ARBA" id="ARBA00023201"/>
    </source>
</evidence>
<evidence type="ECO:0000256" key="10">
    <source>
        <dbReference type="SAM" id="Phobius"/>
    </source>
</evidence>
<evidence type="ECO:0000256" key="2">
    <source>
        <dbReference type="ARBA" id="ARBA00022448"/>
    </source>
</evidence>
<dbReference type="Gene3D" id="1.20.1530.20">
    <property type="match status" value="2"/>
</dbReference>
<keyword evidence="4 10" id="KW-0812">Transmembrane</keyword>
<feature type="transmembrane region" description="Helical" evidence="10">
    <location>
        <begin position="510"/>
        <end position="531"/>
    </location>
</feature>
<feature type="domain" description="Cation/H+ exchanger transmembrane" evidence="11">
    <location>
        <begin position="397"/>
        <end position="532"/>
    </location>
</feature>
<keyword evidence="2" id="KW-0813">Transport</keyword>
<keyword evidence="9" id="KW-0739">Sodium transport</keyword>
<dbReference type="Pfam" id="PF00999">
    <property type="entry name" value="Na_H_Exchanger"/>
    <property type="match status" value="2"/>
</dbReference>
<comment type="subcellular location">
    <subcellularLocation>
        <location evidence="1">Membrane</location>
        <topology evidence="1">Multi-pass membrane protein</topology>
    </subcellularLocation>
</comment>
<keyword evidence="7" id="KW-0406">Ion transport</keyword>
<keyword evidence="5 10" id="KW-1133">Transmembrane helix</keyword>
<dbReference type="OrthoDB" id="1288932at2759"/>
<keyword evidence="13" id="KW-1185">Reference proteome</keyword>
<dbReference type="GO" id="GO:0016020">
    <property type="term" value="C:membrane"/>
    <property type="evidence" value="ECO:0007669"/>
    <property type="project" value="UniProtKB-SubCell"/>
</dbReference>
<proteinExistence type="predicted"/>
<evidence type="ECO:0000313" key="12">
    <source>
        <dbReference type="EMBL" id="CUS22495.1"/>
    </source>
</evidence>
<dbReference type="EMBL" id="LN890537">
    <property type="protein sequence ID" value="CUS22495.1"/>
    <property type="molecule type" value="Genomic_DNA"/>
</dbReference>
<feature type="transmembrane region" description="Helical" evidence="10">
    <location>
        <begin position="158"/>
        <end position="179"/>
    </location>
</feature>
<keyword evidence="8 10" id="KW-0472">Membrane</keyword>
<evidence type="ECO:0000256" key="8">
    <source>
        <dbReference type="ARBA" id="ARBA00023136"/>
    </source>
</evidence>
<evidence type="ECO:0000256" key="5">
    <source>
        <dbReference type="ARBA" id="ARBA00022989"/>
    </source>
</evidence>
<feature type="transmembrane region" description="Helical" evidence="10">
    <location>
        <begin position="125"/>
        <end position="146"/>
    </location>
</feature>
<feature type="transmembrane region" description="Helical" evidence="10">
    <location>
        <begin position="191"/>
        <end position="214"/>
    </location>
</feature>